<reference evidence="2" key="1">
    <citation type="journal article" date="2019" name="Int. J. Syst. Evol. Microbiol.">
        <title>The Global Catalogue of Microorganisms (GCM) 10K type strain sequencing project: providing services to taxonomists for standard genome sequencing and annotation.</title>
        <authorList>
            <consortium name="The Broad Institute Genomics Platform"/>
            <consortium name="The Broad Institute Genome Sequencing Center for Infectious Disease"/>
            <person name="Wu L."/>
            <person name="Ma J."/>
        </authorList>
    </citation>
    <scope>NUCLEOTIDE SEQUENCE [LARGE SCALE GENOMIC DNA]</scope>
    <source>
        <strain evidence="2">KLKA75</strain>
    </source>
</reference>
<protein>
    <recommendedName>
        <fullName evidence="3">XRE family transcriptional regulator</fullName>
    </recommendedName>
</protein>
<proteinExistence type="predicted"/>
<dbReference type="EMBL" id="JBHSIT010000011">
    <property type="protein sequence ID" value="MFC4912282.1"/>
    <property type="molecule type" value="Genomic_DNA"/>
</dbReference>
<comment type="caution">
    <text evidence="1">The sequence shown here is derived from an EMBL/GenBank/DDBJ whole genome shotgun (WGS) entry which is preliminary data.</text>
</comment>
<name>A0ABV9U7B3_9ACTN</name>
<organism evidence="1 2">
    <name type="scientific">Actinomadura gamaensis</name>
    <dbReference type="NCBI Taxonomy" id="1763541"/>
    <lineage>
        <taxon>Bacteria</taxon>
        <taxon>Bacillati</taxon>
        <taxon>Actinomycetota</taxon>
        <taxon>Actinomycetes</taxon>
        <taxon>Streptosporangiales</taxon>
        <taxon>Thermomonosporaceae</taxon>
        <taxon>Actinomadura</taxon>
    </lineage>
</organism>
<evidence type="ECO:0000313" key="2">
    <source>
        <dbReference type="Proteomes" id="UP001595872"/>
    </source>
</evidence>
<evidence type="ECO:0008006" key="3">
    <source>
        <dbReference type="Google" id="ProtNLM"/>
    </source>
</evidence>
<dbReference type="RefSeq" id="WP_378262021.1">
    <property type="nucleotide sequence ID" value="NZ_JBHSIT010000011.1"/>
</dbReference>
<dbReference type="Proteomes" id="UP001595872">
    <property type="component" value="Unassembled WGS sequence"/>
</dbReference>
<gene>
    <name evidence="1" type="ORF">ACFPCY_33625</name>
</gene>
<keyword evidence="2" id="KW-1185">Reference proteome</keyword>
<evidence type="ECO:0000313" key="1">
    <source>
        <dbReference type="EMBL" id="MFC4912282.1"/>
    </source>
</evidence>
<sequence>MSYPTLLAALAAARHWTARDAVAEFGRTAERLNESYRPSERQWERWCAGEIKVGPRPLCCRVLEKMFGRPVAELFAPPPLIAQDSPWPDGYSAGTYWSRARFVPEPGSPMDEEIAVVADDSARFARRVRRVDEHALEQLDADVRQLAYDYLRRPPYFTFRRVADLRTEVFAMLDERHPLEQERRLYQVAGQLCGLLAHASADLGHPHEADTHARTALVCAELTDDNPLRTYVRWVQSNVAYWQGDYRKAAAIAHTGRDYAASGTALLRLASQEARALAATRDGSEFGRAIGDARDARDSASEADEPGVFRFSPGKAAYYASEAYFAMGSPGNIRQAQQQAQESIQLLANDPDDQGAELLAAARLDLVAAHLAGDDLDGAAEHLAPILSMSPEHRTMPVVQRVWKIGKQLTARPAAPAAVELRERIALFAAHPAATPEVLPALE</sequence>
<accession>A0ABV9U7B3</accession>